<proteinExistence type="predicted"/>
<protein>
    <submittedName>
        <fullName evidence="1">Uncharacterized protein</fullName>
    </submittedName>
</protein>
<name>A0AAV0WWD6_9HEMI</name>
<dbReference type="EMBL" id="CARXXK010000002">
    <property type="protein sequence ID" value="CAI6359964.1"/>
    <property type="molecule type" value="Genomic_DNA"/>
</dbReference>
<keyword evidence="2" id="KW-1185">Reference proteome</keyword>
<evidence type="ECO:0000313" key="2">
    <source>
        <dbReference type="Proteomes" id="UP001160148"/>
    </source>
</evidence>
<accession>A0AAV0WWD6</accession>
<comment type="caution">
    <text evidence="1">The sequence shown here is derived from an EMBL/GenBank/DDBJ whole genome shotgun (WGS) entry which is preliminary data.</text>
</comment>
<sequence length="229" mass="26241">MATPKSKGGSCCAVASCKNYSGKANNTGRTDMTFHRFPKDDLLLKEDDYVRDLKSELSGYAPRVKFLKTNVTPSLNLPDGHDKCVSESGIQLQKRKETKLFRQVHDEIITLALNGNVPSSSTQHSEFDLEPTQSLGLSQSQDYEHLYNKLLLEHEQLLTITKSGVDYKKINQNLLFQVRDLEKNLKVTNLLLKNTEKKKQRVHWSIDEISKAFSLRYFSKRAYVMSMMY</sequence>
<dbReference type="Proteomes" id="UP001160148">
    <property type="component" value="Unassembled WGS sequence"/>
</dbReference>
<dbReference type="AlphaFoldDB" id="A0AAV0WWD6"/>
<organism evidence="1 2">
    <name type="scientific">Macrosiphum euphorbiae</name>
    <name type="common">potato aphid</name>
    <dbReference type="NCBI Taxonomy" id="13131"/>
    <lineage>
        <taxon>Eukaryota</taxon>
        <taxon>Metazoa</taxon>
        <taxon>Ecdysozoa</taxon>
        <taxon>Arthropoda</taxon>
        <taxon>Hexapoda</taxon>
        <taxon>Insecta</taxon>
        <taxon>Pterygota</taxon>
        <taxon>Neoptera</taxon>
        <taxon>Paraneoptera</taxon>
        <taxon>Hemiptera</taxon>
        <taxon>Sternorrhyncha</taxon>
        <taxon>Aphidomorpha</taxon>
        <taxon>Aphidoidea</taxon>
        <taxon>Aphididae</taxon>
        <taxon>Macrosiphini</taxon>
        <taxon>Macrosiphum</taxon>
    </lineage>
</organism>
<reference evidence="1 2" key="1">
    <citation type="submission" date="2023-01" db="EMBL/GenBank/DDBJ databases">
        <authorList>
            <person name="Whitehead M."/>
        </authorList>
    </citation>
    <scope>NUCLEOTIDE SEQUENCE [LARGE SCALE GENOMIC DNA]</scope>
</reference>
<evidence type="ECO:0000313" key="1">
    <source>
        <dbReference type="EMBL" id="CAI6359964.1"/>
    </source>
</evidence>
<gene>
    <name evidence="1" type="ORF">MEUPH1_LOCUS15317</name>
</gene>